<sequence length="741" mass="79678">MLNNTKTNSWRSVLVTTAVLSTLIVAAPAMSHHNVQADTTVSQTSSTSGTWGTATWTYYPDSGVVTIGSGTINGATDNVLQKVIPNAITGIKQIQINGDVKLVGSANVLFNSLTALTSFTIEPGGQLDTSQVTDMSNMFALNFALQSIDLSTWDMSHVKNIEGMFENAKSLTNVTGLETRDLGAVTNAGDIFLSTPLANQGIFSWNTWEWVAGNHPLGIYHNTNFHWGTANAHYDATTLTLTVGAADDGSEGVLPTNATAYLSATNQQQVTKIVFTKPVKFAADATSGLSGFSYVTSIEGMQNLDTSAVTNFSGLFGDDTALQSIDLSHFDTHNATNMYDLFNGDKALTNIDVSNFDTSNVVNMSGMFANMYRVQAINGINNLNVSNVKNMHDLFLNDMSLLALDLSSWNAKLAPIAGLPADHNDSTGGMFANTVSLKSLDIRNLDNTADPAQENMFTMSPNLVDMSTSPLNASQFTAHLTHVVLSPKFLLKSENDLDGTVPNVVWNRYDENGNLVVIVGNAISDGNAHPGNWQGGQSYQLFDLLTGAQIGSNHIVQGLPGTEVTVPIPDGYRLISSNVYETNGDVRHGTTNQFALDETLDIHKPAIFYLIKVVPITINFVDHGKVIGTAKKSVDEDQTANFQDSIPAGYQVVNPSQLTVKVTDQDVTRDVEVETHGDHDTKQSSGDSQTNSTHVDTSSSSKKEIELPKTAVKAVEKNFVGVFVAAVVAVFALLFKKNPRE</sequence>
<dbReference type="EMBL" id="DF968064">
    <property type="protein sequence ID" value="GAP02674.1"/>
    <property type="molecule type" value="Genomic_DNA"/>
</dbReference>
<evidence type="ECO:0000313" key="5">
    <source>
        <dbReference type="Proteomes" id="UP000061227"/>
    </source>
</evidence>
<evidence type="ECO:0000256" key="2">
    <source>
        <dbReference type="SAM" id="Phobius"/>
    </source>
</evidence>
<organism evidence="4 5">
    <name type="scientific">Fructobacillus pseudoficulneus</name>
    <dbReference type="NCBI Taxonomy" id="220714"/>
    <lineage>
        <taxon>Bacteria</taxon>
        <taxon>Bacillati</taxon>
        <taxon>Bacillota</taxon>
        <taxon>Bacilli</taxon>
        <taxon>Lactobacillales</taxon>
        <taxon>Lactobacillaceae</taxon>
        <taxon>Fructobacillus</taxon>
    </lineage>
</organism>
<gene>
    <name evidence="4" type="ORF">FPFC_021220</name>
</gene>
<dbReference type="Gene3D" id="3.80.10.10">
    <property type="entry name" value="Ribonuclease Inhibitor"/>
    <property type="match status" value="1"/>
</dbReference>
<dbReference type="InterPro" id="IPR032675">
    <property type="entry name" value="LRR_dom_sf"/>
</dbReference>
<evidence type="ECO:0000313" key="4">
    <source>
        <dbReference type="EMBL" id="GAP02674.1"/>
    </source>
</evidence>
<dbReference type="STRING" id="220714.SAMN05660469_0609"/>
<proteinExistence type="predicted"/>
<name>A0A3F3GT35_9LACO</name>
<feature type="region of interest" description="Disordered" evidence="1">
    <location>
        <begin position="674"/>
        <end position="707"/>
    </location>
</feature>
<dbReference type="InterPro" id="IPR005046">
    <property type="entry name" value="DUF285"/>
</dbReference>
<keyword evidence="2" id="KW-1133">Transmembrane helix</keyword>
<dbReference type="AlphaFoldDB" id="A0A3F3GT35"/>
<keyword evidence="2" id="KW-0812">Transmembrane</keyword>
<evidence type="ECO:0000256" key="3">
    <source>
        <dbReference type="SAM" id="SignalP"/>
    </source>
</evidence>
<feature type="compositionally biased region" description="Polar residues" evidence="1">
    <location>
        <begin position="683"/>
        <end position="700"/>
    </location>
</feature>
<reference evidence="4 5" key="1">
    <citation type="journal article" date="2015" name="BMC Genomics">
        <title>Comparative genomics of Fructobacillus spp. and Leuconostoc spp. reveals niche-specific evolution of Fructobacillus spp.</title>
        <authorList>
            <person name="Endo A."/>
            <person name="Tanizawa Y."/>
            <person name="Tanaka N."/>
            <person name="Maeno S."/>
            <person name="Kumar H."/>
            <person name="Shiwa Y."/>
            <person name="Okada S."/>
            <person name="Yoshikawa H."/>
            <person name="Dicks L."/>
            <person name="Nakagawa J."/>
            <person name="Arita M."/>
        </authorList>
    </citation>
    <scope>NUCLEOTIDE SEQUENCE [LARGE SCALE GENOMIC DNA]</scope>
    <source>
        <strain evidence="4 5">DSM 15468</strain>
    </source>
</reference>
<dbReference type="OrthoDB" id="2195299at2"/>
<dbReference type="InterPro" id="IPR011889">
    <property type="entry name" value="Liste_lipo_26"/>
</dbReference>
<feature type="chain" id="PRO_5017736006" evidence="3">
    <location>
        <begin position="38"/>
        <end position="741"/>
    </location>
</feature>
<keyword evidence="3" id="KW-0732">Signal</keyword>
<dbReference type="NCBIfam" id="TIGR02167">
    <property type="entry name" value="Liste_lipo_26"/>
    <property type="match status" value="2"/>
</dbReference>
<feature type="transmembrane region" description="Helical" evidence="2">
    <location>
        <begin position="718"/>
        <end position="735"/>
    </location>
</feature>
<protein>
    <submittedName>
        <fullName evidence="4">Bacterial surface protein 26-residue</fullName>
    </submittedName>
</protein>
<accession>A0A3F3GT35</accession>
<dbReference type="Pfam" id="PF03382">
    <property type="entry name" value="DUF285"/>
    <property type="match status" value="2"/>
</dbReference>
<keyword evidence="2" id="KW-0472">Membrane</keyword>
<keyword evidence="5" id="KW-1185">Reference proteome</keyword>
<dbReference type="RefSeq" id="WP_059377171.1">
    <property type="nucleotide sequence ID" value="NZ_DF968064.1"/>
</dbReference>
<dbReference type="Proteomes" id="UP000061227">
    <property type="component" value="Unassembled WGS sequence"/>
</dbReference>
<feature type="signal peptide" evidence="3">
    <location>
        <begin position="1"/>
        <end position="37"/>
    </location>
</feature>
<evidence type="ECO:0000256" key="1">
    <source>
        <dbReference type="SAM" id="MobiDB-lite"/>
    </source>
</evidence>